<dbReference type="SUPFAM" id="SSF51604">
    <property type="entry name" value="Enolase C-terminal domain-like"/>
    <property type="match status" value="1"/>
</dbReference>
<reference evidence="4 5" key="1">
    <citation type="submission" date="2011-08" db="EMBL/GenBank/DDBJ databases">
        <title>The Genome Sequence of Clostridium hathewayi WAL-18680.</title>
        <authorList>
            <consortium name="The Broad Institute Genome Sequencing Platform"/>
            <person name="Earl A."/>
            <person name="Ward D."/>
            <person name="Feldgarden M."/>
            <person name="Gevers D."/>
            <person name="Finegold S.M."/>
            <person name="Summanen P.H."/>
            <person name="Molitoris D.R."/>
            <person name="Song M."/>
            <person name="Daigneault M."/>
            <person name="Allen-Vercoe E."/>
            <person name="Young S.K."/>
            <person name="Zeng Q."/>
            <person name="Gargeya S."/>
            <person name="Fitzgerald M."/>
            <person name="Haas B."/>
            <person name="Abouelleil A."/>
            <person name="Alvarado L."/>
            <person name="Arachchi H.M."/>
            <person name="Berlin A."/>
            <person name="Brown A."/>
            <person name="Chapman S.B."/>
            <person name="Chen Z."/>
            <person name="Dunbar C."/>
            <person name="Freedman E."/>
            <person name="Gearin G."/>
            <person name="Gellesch M."/>
            <person name="Goldberg J."/>
            <person name="Griggs A."/>
            <person name="Gujja S."/>
            <person name="Heiman D."/>
            <person name="Howarth C."/>
            <person name="Larson L."/>
            <person name="Lui A."/>
            <person name="MacDonald P.J.P."/>
            <person name="Montmayeur A."/>
            <person name="Murphy C."/>
            <person name="Neiman D."/>
            <person name="Pearson M."/>
            <person name="Priest M."/>
            <person name="Roberts A."/>
            <person name="Saif S."/>
            <person name="Shea T."/>
            <person name="Shenoy N."/>
            <person name="Sisk P."/>
            <person name="Stolte C."/>
            <person name="Sykes S."/>
            <person name="Wortman J."/>
            <person name="Nusbaum C."/>
            <person name="Birren B."/>
        </authorList>
    </citation>
    <scope>NUCLEOTIDE SEQUENCE [LARGE SCALE GENOMIC DNA]</scope>
    <source>
        <strain evidence="4 5">WAL-18680</strain>
    </source>
</reference>
<name>G5IKI1_9FIRM</name>
<dbReference type="InterPro" id="IPR036849">
    <property type="entry name" value="Enolase-like_C_sf"/>
</dbReference>
<evidence type="ECO:0000256" key="2">
    <source>
        <dbReference type="ARBA" id="ARBA00023239"/>
    </source>
</evidence>
<dbReference type="SMART" id="SM00922">
    <property type="entry name" value="MR_MLE"/>
    <property type="match status" value="1"/>
</dbReference>
<dbReference type="InterPro" id="IPR029017">
    <property type="entry name" value="Enolase-like_N"/>
</dbReference>
<dbReference type="PANTHER" id="PTHR48080:SF2">
    <property type="entry name" value="D-GALACTONATE DEHYDRATASE"/>
    <property type="match status" value="1"/>
</dbReference>
<dbReference type="SFLD" id="SFLDS00001">
    <property type="entry name" value="Enolase"/>
    <property type="match status" value="1"/>
</dbReference>
<dbReference type="Gene3D" id="3.30.390.10">
    <property type="entry name" value="Enolase-like, N-terminal domain"/>
    <property type="match status" value="1"/>
</dbReference>
<dbReference type="SUPFAM" id="SSF54826">
    <property type="entry name" value="Enolase N-terminal domain-like"/>
    <property type="match status" value="1"/>
</dbReference>
<protein>
    <recommendedName>
        <fullName evidence="3">Mandelate racemase/muconate lactonizing enzyme C-terminal domain-containing protein</fullName>
    </recommendedName>
</protein>
<comment type="caution">
    <text evidence="4">The sequence shown here is derived from an EMBL/GenBank/DDBJ whole genome shotgun (WGS) entry which is preliminary data.</text>
</comment>
<evidence type="ECO:0000256" key="1">
    <source>
        <dbReference type="ARBA" id="ARBA00022723"/>
    </source>
</evidence>
<dbReference type="InterPro" id="IPR013341">
    <property type="entry name" value="Mandelate_racemase_N_dom"/>
</dbReference>
<evidence type="ECO:0000313" key="4">
    <source>
        <dbReference type="EMBL" id="EHI58010.1"/>
    </source>
</evidence>
<organism evidence="4 5">
    <name type="scientific">Hungatella hathewayi WAL-18680</name>
    <dbReference type="NCBI Taxonomy" id="742737"/>
    <lineage>
        <taxon>Bacteria</taxon>
        <taxon>Bacillati</taxon>
        <taxon>Bacillota</taxon>
        <taxon>Clostridia</taxon>
        <taxon>Lachnospirales</taxon>
        <taxon>Lachnospiraceae</taxon>
        <taxon>Hungatella</taxon>
    </lineage>
</organism>
<dbReference type="Proteomes" id="UP000005384">
    <property type="component" value="Unassembled WGS sequence"/>
</dbReference>
<dbReference type="Pfam" id="PF13378">
    <property type="entry name" value="MR_MLE_C"/>
    <property type="match status" value="1"/>
</dbReference>
<dbReference type="PANTHER" id="PTHR48080">
    <property type="entry name" value="D-GALACTONATE DEHYDRATASE-RELATED"/>
    <property type="match status" value="1"/>
</dbReference>
<keyword evidence="5" id="KW-1185">Reference proteome</keyword>
<dbReference type="InterPro" id="IPR034593">
    <property type="entry name" value="DgoD-like"/>
</dbReference>
<dbReference type="InterPro" id="IPR029065">
    <property type="entry name" value="Enolase_C-like"/>
</dbReference>
<evidence type="ECO:0000259" key="3">
    <source>
        <dbReference type="SMART" id="SM00922"/>
    </source>
</evidence>
<dbReference type="InterPro" id="IPR013342">
    <property type="entry name" value="Mandelate_racemase_C"/>
</dbReference>
<accession>G5IKI1</accession>
<dbReference type="PATRIC" id="fig|742737.3.peg.3995"/>
<keyword evidence="1" id="KW-0479">Metal-binding</keyword>
<proteinExistence type="predicted"/>
<dbReference type="Pfam" id="PF02746">
    <property type="entry name" value="MR_MLE_N"/>
    <property type="match status" value="1"/>
</dbReference>
<dbReference type="OrthoDB" id="9775391at2"/>
<dbReference type="CDD" id="cd03316">
    <property type="entry name" value="MR_like"/>
    <property type="match status" value="1"/>
</dbReference>
<dbReference type="RefSeq" id="WP_006782000.1">
    <property type="nucleotide sequence ID" value="NZ_CP040506.1"/>
</dbReference>
<dbReference type="SFLD" id="SFLDG00179">
    <property type="entry name" value="mandelate_racemase"/>
    <property type="match status" value="1"/>
</dbReference>
<dbReference type="AlphaFoldDB" id="G5IKI1"/>
<dbReference type="GO" id="GO:0046872">
    <property type="term" value="F:metal ion binding"/>
    <property type="evidence" value="ECO:0007669"/>
    <property type="project" value="UniProtKB-KW"/>
</dbReference>
<dbReference type="HOGENOM" id="CLU_030273_3_2_9"/>
<gene>
    <name evidence="4" type="ORF">HMPREF9473_04009</name>
</gene>
<keyword evidence="2" id="KW-0456">Lyase</keyword>
<sequence>MKITRVDVIKVDTGISKSIGCRVYTDTGIYGDGECSLAVGAGAEAAAAMIARLAKFIIGKNPLHTEAIWDSLLRLQSVFWGQNGGPIVYGGMSALDIALWDIKGKHYKAPIHTLLGGRKRTKLRAYASQPQFGWGDTFTLAKNPKQYAEFAKMAIDDGFDAVKLDFLWGTPEYKLKGLLPSKFWNETEKKVNAVRNTLGDNVDIIIENHGTTDSMSVMQMLKMVEKYHIFYLEEPTIPDAKLAKYISENTSIPLASGERIQTRWQYKPYFELNALSIIQPDVGTCGGITEAKRICDMAYVYDIGVQMHNCHSAITQAATLHIESAISNFVIHEDCTRSGRIEQKLKSGEPVCNRAFAAKEGVLIAPDDFGLGVEWTEAAMEHGLYATVIEPEKELMGVGTLTSMDATVYGD</sequence>
<dbReference type="EMBL" id="ADLN01000111">
    <property type="protein sequence ID" value="EHI58010.1"/>
    <property type="molecule type" value="Genomic_DNA"/>
</dbReference>
<evidence type="ECO:0000313" key="5">
    <source>
        <dbReference type="Proteomes" id="UP000005384"/>
    </source>
</evidence>
<feature type="domain" description="Mandelate racemase/muconate lactonizing enzyme C-terminal" evidence="3">
    <location>
        <begin position="144"/>
        <end position="253"/>
    </location>
</feature>
<dbReference type="Gene3D" id="3.20.20.120">
    <property type="entry name" value="Enolase-like C-terminal domain"/>
    <property type="match status" value="1"/>
</dbReference>
<dbReference type="GO" id="GO:0016829">
    <property type="term" value="F:lyase activity"/>
    <property type="evidence" value="ECO:0007669"/>
    <property type="project" value="UniProtKB-KW"/>
</dbReference>